<keyword evidence="2" id="KW-1185">Reference proteome</keyword>
<organism evidence="1 2">
    <name type="scientific">Araneus ventricosus</name>
    <name type="common">Orbweaver spider</name>
    <name type="synonym">Epeira ventricosa</name>
    <dbReference type="NCBI Taxonomy" id="182803"/>
    <lineage>
        <taxon>Eukaryota</taxon>
        <taxon>Metazoa</taxon>
        <taxon>Ecdysozoa</taxon>
        <taxon>Arthropoda</taxon>
        <taxon>Chelicerata</taxon>
        <taxon>Arachnida</taxon>
        <taxon>Araneae</taxon>
        <taxon>Araneomorphae</taxon>
        <taxon>Entelegynae</taxon>
        <taxon>Araneoidea</taxon>
        <taxon>Araneidae</taxon>
        <taxon>Araneus</taxon>
    </lineage>
</organism>
<dbReference type="EMBL" id="BGPR01000033">
    <property type="protein sequence ID" value="GBL83468.1"/>
    <property type="molecule type" value="Genomic_DNA"/>
</dbReference>
<dbReference type="Proteomes" id="UP000499080">
    <property type="component" value="Unassembled WGS sequence"/>
</dbReference>
<protein>
    <submittedName>
        <fullName evidence="1">Uncharacterized protein</fullName>
    </submittedName>
</protein>
<evidence type="ECO:0000313" key="1">
    <source>
        <dbReference type="EMBL" id="GBL83468.1"/>
    </source>
</evidence>
<name>A0A4Y2AUR9_ARAVE</name>
<gene>
    <name evidence="1" type="ORF">AVEN_196328_1</name>
</gene>
<dbReference type="AlphaFoldDB" id="A0A4Y2AUR9"/>
<comment type="caution">
    <text evidence="1">The sequence shown here is derived from an EMBL/GenBank/DDBJ whole genome shotgun (WGS) entry which is preliminary data.</text>
</comment>
<sequence>MFPEEVQGGRFGTPHPIHEVGSFSSLLKCPSLNEKFPNSGIGQDDPIQILQLWHSFGNIVYSKKIADISHLKRGIIAAMETITSEMLHKIWRGTIILI</sequence>
<accession>A0A4Y2AUR9</accession>
<proteinExistence type="predicted"/>
<dbReference type="OrthoDB" id="10024802at2759"/>
<reference evidence="1 2" key="1">
    <citation type="journal article" date="2019" name="Sci. Rep.">
        <title>Orb-weaving spider Araneus ventricosus genome elucidates the spidroin gene catalogue.</title>
        <authorList>
            <person name="Kono N."/>
            <person name="Nakamura H."/>
            <person name="Ohtoshi R."/>
            <person name="Moran D.A.P."/>
            <person name="Shinohara A."/>
            <person name="Yoshida Y."/>
            <person name="Fujiwara M."/>
            <person name="Mori M."/>
            <person name="Tomita M."/>
            <person name="Arakawa K."/>
        </authorList>
    </citation>
    <scope>NUCLEOTIDE SEQUENCE [LARGE SCALE GENOMIC DNA]</scope>
</reference>
<evidence type="ECO:0000313" key="2">
    <source>
        <dbReference type="Proteomes" id="UP000499080"/>
    </source>
</evidence>